<protein>
    <recommendedName>
        <fullName evidence="4">Tripartite tricarboxylate transporter family receptor</fullName>
    </recommendedName>
</protein>
<keyword evidence="1" id="KW-0732">Signal</keyword>
<proteinExistence type="predicted"/>
<sequence length="71" mass="7717">MMKRLALCLLGWIMAAPLAQANADYPSRPIRLIVPFPAGSATGAMARAPAPIAALLNKVFTQELPSRHEYR</sequence>
<evidence type="ECO:0000313" key="2">
    <source>
        <dbReference type="EMBL" id="SHI29129.1"/>
    </source>
</evidence>
<feature type="chain" id="PRO_5012432129" description="Tripartite tricarboxylate transporter family receptor" evidence="1">
    <location>
        <begin position="22"/>
        <end position="71"/>
    </location>
</feature>
<dbReference type="AlphaFoldDB" id="A0A1M5ZYL2"/>
<dbReference type="EMBL" id="FQXE01000020">
    <property type="protein sequence ID" value="SHI29129.1"/>
    <property type="molecule type" value="Genomic_DNA"/>
</dbReference>
<accession>A0A1M5ZYL2</accession>
<organism evidence="2 3">
    <name type="scientific">Pollutimonas bauzanensis</name>
    <dbReference type="NCBI Taxonomy" id="658167"/>
    <lineage>
        <taxon>Bacteria</taxon>
        <taxon>Pseudomonadati</taxon>
        <taxon>Pseudomonadota</taxon>
        <taxon>Betaproteobacteria</taxon>
        <taxon>Burkholderiales</taxon>
        <taxon>Alcaligenaceae</taxon>
        <taxon>Pollutimonas</taxon>
    </lineage>
</organism>
<dbReference type="InterPro" id="IPR042100">
    <property type="entry name" value="Bug_dom1"/>
</dbReference>
<name>A0A1M5ZYL2_9BURK</name>
<dbReference type="STRING" id="658167.SAMN04488135_12048"/>
<dbReference type="Proteomes" id="UP000184226">
    <property type="component" value="Unassembled WGS sequence"/>
</dbReference>
<dbReference type="Gene3D" id="3.40.190.150">
    <property type="entry name" value="Bordetella uptake gene, domain 1"/>
    <property type="match status" value="1"/>
</dbReference>
<gene>
    <name evidence="2" type="ORF">SAMN04488135_12048</name>
</gene>
<evidence type="ECO:0000313" key="3">
    <source>
        <dbReference type="Proteomes" id="UP000184226"/>
    </source>
</evidence>
<evidence type="ECO:0008006" key="4">
    <source>
        <dbReference type="Google" id="ProtNLM"/>
    </source>
</evidence>
<keyword evidence="3" id="KW-1185">Reference proteome</keyword>
<feature type="signal peptide" evidence="1">
    <location>
        <begin position="1"/>
        <end position="21"/>
    </location>
</feature>
<evidence type="ECO:0000256" key="1">
    <source>
        <dbReference type="SAM" id="SignalP"/>
    </source>
</evidence>
<reference evidence="2 3" key="1">
    <citation type="submission" date="2016-11" db="EMBL/GenBank/DDBJ databases">
        <authorList>
            <person name="Jaros S."/>
            <person name="Januszkiewicz K."/>
            <person name="Wedrychowicz H."/>
        </authorList>
    </citation>
    <scope>NUCLEOTIDE SEQUENCE [LARGE SCALE GENOMIC DNA]</scope>
    <source>
        <strain evidence="2 3">CGMCC 1.10190</strain>
    </source>
</reference>